<feature type="transmembrane region" description="Helical" evidence="9">
    <location>
        <begin position="673"/>
        <end position="692"/>
    </location>
</feature>
<feature type="transmembrane region" description="Helical" evidence="9">
    <location>
        <begin position="774"/>
        <end position="801"/>
    </location>
</feature>
<feature type="transmembrane region" description="Helical" evidence="9">
    <location>
        <begin position="1125"/>
        <end position="1153"/>
    </location>
</feature>
<gene>
    <name evidence="11" type="ORF">Tci_000471</name>
</gene>
<feature type="compositionally biased region" description="Pro residues" evidence="8">
    <location>
        <begin position="466"/>
        <end position="475"/>
    </location>
</feature>
<dbReference type="GO" id="GO:0022857">
    <property type="term" value="F:transmembrane transporter activity"/>
    <property type="evidence" value="ECO:0007669"/>
    <property type="project" value="InterPro"/>
</dbReference>
<dbReference type="Gene3D" id="1.25.40.10">
    <property type="entry name" value="Tetratricopeptide repeat domain"/>
    <property type="match status" value="1"/>
</dbReference>
<dbReference type="EMBL" id="BKCJ010000007">
    <property type="protein sequence ID" value="GEU28493.1"/>
    <property type="molecule type" value="Genomic_DNA"/>
</dbReference>
<feature type="transmembrane region" description="Helical" evidence="9">
    <location>
        <begin position="366"/>
        <end position="384"/>
    </location>
</feature>
<evidence type="ECO:0000259" key="10">
    <source>
        <dbReference type="PROSITE" id="PS52015"/>
    </source>
</evidence>
<dbReference type="PROSITE" id="PS50005">
    <property type="entry name" value="TPR"/>
    <property type="match status" value="1"/>
</dbReference>
<dbReference type="Gene3D" id="3.30.420.270">
    <property type="match status" value="2"/>
</dbReference>
<dbReference type="Pfam" id="PF02472">
    <property type="entry name" value="ExbD"/>
    <property type="match status" value="2"/>
</dbReference>
<sequence>MVFAKNYIAECEQRYGIDEVEVLLDSCHAIQNYGVDRYKRPAKLSLAQERARQKEREAYVQSQINELWRTLPRREEEEVSKTARRFPLEPEENLLYFIEKYAPLLEPWQREMVRIVRKISQYFYPQRQTQVMNEGWATFWHYTILNQLYDEGVVGDGFMMEFLKSHTNVVYQPPVHSPYYSGINPYALGFAMMTDIRRICEHPTNEDREWFPDIAGSDWRKTLDFAMRNFKDESFIAQYLSPKLIREFHFFAVLDDDHNEKLAISAIHDDLGYRYVRQQLAEQYNLAPAAQPAGRRSPQARGTAVGLRRSPRNRGAEWRSAQRHGSQKGETLTLLTELAMLSQQKELVLEKAGMNFTHEKSTGKNFTGITIVVLLHILVAWGIISGMGKTLVAKLVPPVETKIIEEVAPPPPKELPPPPPPPEMKAPPPPFIPPVEVNVQQPPPPQNVIQNATNVKPATNEIVKAPPAPPAPAAPPAKTGPSNVAAVADFSTCALPEWPKSSLRNEETGTVTLSFLIAADGRVADSKIVKTSGFRDLDKAAVVGISKCKFKPGLTDGKPAEADLIIYQFGGSMFKNTRLSAVLAAVMFSMTATAALVSAPAYAQETAPAASAPAADAAAAPAADAAAPAPAADAAAAPAADAAAPAAGGHTEVENPYGFSAVWDAGFVSRGTLIILTIMSMGSWYIIVVKLIDQAKIFKQSKETTAKFWKASSIAAGSATLKEGSPFRFIAETGTKATVHHDGALLEQIDLSTWVTMSIQRAVDKVQSRLQDGLSFLATVGSTAPFIGLFGTVWGIYNALIAIGMSGNASIDKVAGPVGEALIMTAFGLFVAVPAVLGYNWLVRRNKAAMEDVRSDSGDEDQVMSEINTTPLVDIMLVLLIIFLITSPVVLKLIKIKLPEENNQVIQTKPEDVNIVVSKDGDIYWNQKKMRDANELFDFLKVEAVKVPQPEVHVRGDQETRYEAIGKVIYTTQRAGIQKVGFITEPPDRGADPEPMMEMNMTPLIDVMLVLIIMMIITIPKANHSVNLNMPVGTPPPPTKDPVVITIDVDFDGTILWDNNVVPDRSALEAKLADVAAQADQPEVHLRPNKLVEYKVVAGVMASAQRLGVTKIGLKENLPMTKFRLAHLGLVMAAIGFTAAAPLAGFSSVAFAAETVRAEIGKPLQEAQKLAAAGKNKEALAELRKTDSVGNKSANDTYLIERTRASAAASAGDYDTAAKAFESVINSGKLSAAEQPKFTQALAGIYYRIKDYPKAITWIQRALKDNPNDNAMKELLIQTYYISGKYAEAAKELSSQKNLNEAQLGMLANIQLKQNDKAGYVQTLERMAGSFPKPQTWADLLQRVQAKPGFSSTLSLDVLRLRLANGLLTKPSEYMEMSQLSLQTGNPAEALKIINEGYKKGVLGTGADAPRHQRLKDLATKTQAEFDGKLATAEAEATKAKDADGLANLGYALVSAGKADKGLALMDQAVKLGTGRNPEAIKLHYGIAQSVAGKKPAALSTFKTVKGTDGTADLARYWTISLSHS</sequence>
<comment type="caution">
    <text evidence="11">The sequence shown here is derived from an EMBL/GenBank/DDBJ whole genome shotgun (WGS) entry which is preliminary data.</text>
</comment>
<evidence type="ECO:0000313" key="11">
    <source>
        <dbReference type="EMBL" id="GEU28493.1"/>
    </source>
</evidence>
<feature type="compositionally biased region" description="Pro residues" evidence="8">
    <location>
        <begin position="408"/>
        <end position="428"/>
    </location>
</feature>
<dbReference type="NCBIfam" id="TIGR01352">
    <property type="entry name" value="tonB_Cterm"/>
    <property type="match status" value="1"/>
</dbReference>
<dbReference type="InterPro" id="IPR006260">
    <property type="entry name" value="TonB/TolA_C"/>
</dbReference>
<dbReference type="InterPro" id="IPR056174">
    <property type="entry name" value="SpoVR_N"/>
</dbReference>
<feature type="region of interest" description="Disordered" evidence="8">
    <location>
        <begin position="462"/>
        <end position="482"/>
    </location>
</feature>
<dbReference type="SUPFAM" id="SSF74653">
    <property type="entry name" value="TolA/TonB C-terminal domain"/>
    <property type="match status" value="1"/>
</dbReference>
<feature type="transmembrane region" description="Helical" evidence="9">
    <location>
        <begin position="581"/>
        <end position="603"/>
    </location>
</feature>
<evidence type="ECO:0000256" key="6">
    <source>
        <dbReference type="ARBA" id="ARBA00023136"/>
    </source>
</evidence>
<feature type="region of interest" description="Disordered" evidence="8">
    <location>
        <begin position="407"/>
        <end position="428"/>
    </location>
</feature>
<dbReference type="InterPro" id="IPR019734">
    <property type="entry name" value="TPR_rpt"/>
</dbReference>
<dbReference type="InterPro" id="IPR011990">
    <property type="entry name" value="TPR-like_helical_dom_sf"/>
</dbReference>
<dbReference type="PANTHER" id="PTHR30029:SF2">
    <property type="entry name" value="STAGE V SPORULATION PROTEIN R"/>
    <property type="match status" value="1"/>
</dbReference>
<dbReference type="GO" id="GO:0005886">
    <property type="term" value="C:plasma membrane"/>
    <property type="evidence" value="ECO:0007669"/>
    <property type="project" value="UniProtKB-SubCell"/>
</dbReference>
<dbReference type="Pfam" id="PF14559">
    <property type="entry name" value="TPR_19"/>
    <property type="match status" value="1"/>
</dbReference>
<dbReference type="InterPro" id="IPR002898">
    <property type="entry name" value="MotA_ExbB_proton_chnl"/>
</dbReference>
<protein>
    <submittedName>
        <fullName evidence="11">Biopolymer transport ExbB protein, putative</fullName>
    </submittedName>
</protein>
<evidence type="ECO:0000256" key="7">
    <source>
        <dbReference type="PROSITE-ProRule" id="PRU00339"/>
    </source>
</evidence>
<evidence type="ECO:0000256" key="4">
    <source>
        <dbReference type="ARBA" id="ARBA00022692"/>
    </source>
</evidence>
<dbReference type="Pfam" id="PF03544">
    <property type="entry name" value="TonB_C"/>
    <property type="match status" value="1"/>
</dbReference>
<evidence type="ECO:0000256" key="3">
    <source>
        <dbReference type="ARBA" id="ARBA00022475"/>
    </source>
</evidence>
<keyword evidence="6 9" id="KW-0472">Membrane</keyword>
<dbReference type="InterPro" id="IPR007390">
    <property type="entry name" value="Spore_V_R"/>
</dbReference>
<dbReference type="Pfam" id="PF01618">
    <property type="entry name" value="MotA_ExbB"/>
    <property type="match status" value="1"/>
</dbReference>
<keyword evidence="4 9" id="KW-0812">Transmembrane</keyword>
<evidence type="ECO:0000256" key="9">
    <source>
        <dbReference type="SAM" id="Phobius"/>
    </source>
</evidence>
<dbReference type="Gene3D" id="3.30.1150.10">
    <property type="match status" value="1"/>
</dbReference>
<name>A0A699GFA3_TANCI</name>
<feature type="domain" description="TonB C-terminal" evidence="10">
    <location>
        <begin position="483"/>
        <end position="580"/>
    </location>
</feature>
<dbReference type="InterPro" id="IPR003400">
    <property type="entry name" value="ExbD"/>
</dbReference>
<feature type="transmembrane region" description="Helical" evidence="9">
    <location>
        <begin position="821"/>
        <end position="842"/>
    </location>
</feature>
<feature type="transmembrane region" description="Helical" evidence="9">
    <location>
        <begin position="872"/>
        <end position="894"/>
    </location>
</feature>
<accession>A0A699GFA3</accession>
<evidence type="ECO:0000256" key="8">
    <source>
        <dbReference type="SAM" id="MobiDB-lite"/>
    </source>
</evidence>
<keyword evidence="5 9" id="KW-1133">Transmembrane helix</keyword>
<reference evidence="11" key="1">
    <citation type="journal article" date="2019" name="Sci. Rep.">
        <title>Draft genome of Tanacetum cinerariifolium, the natural source of mosquito coil.</title>
        <authorList>
            <person name="Yamashiro T."/>
            <person name="Shiraishi A."/>
            <person name="Satake H."/>
            <person name="Nakayama K."/>
        </authorList>
    </citation>
    <scope>NUCLEOTIDE SEQUENCE</scope>
</reference>
<comment type="subcellular location">
    <subcellularLocation>
        <location evidence="2">Cell membrane</location>
        <topology evidence="2">Multi-pass membrane protein</topology>
    </subcellularLocation>
    <subcellularLocation>
        <location evidence="1">Cell membrane</location>
        <topology evidence="1">Single-pass membrane protein</topology>
    </subcellularLocation>
</comment>
<keyword evidence="7" id="KW-0802">TPR repeat</keyword>
<keyword evidence="3" id="KW-1003">Cell membrane</keyword>
<dbReference type="Pfam" id="PF04293">
    <property type="entry name" value="SpoVR"/>
    <property type="match status" value="1"/>
</dbReference>
<dbReference type="PANTHER" id="PTHR30029">
    <property type="entry name" value="STAGE V SPORULATION PROTEIN R"/>
    <property type="match status" value="1"/>
</dbReference>
<feature type="transmembrane region" description="Helical" evidence="9">
    <location>
        <begin position="1001"/>
        <end position="1020"/>
    </location>
</feature>
<evidence type="ECO:0000256" key="5">
    <source>
        <dbReference type="ARBA" id="ARBA00022989"/>
    </source>
</evidence>
<feature type="repeat" description="TPR" evidence="7">
    <location>
        <begin position="1236"/>
        <end position="1269"/>
    </location>
</feature>
<evidence type="ECO:0000256" key="2">
    <source>
        <dbReference type="ARBA" id="ARBA00004651"/>
    </source>
</evidence>
<feature type="region of interest" description="Disordered" evidence="8">
    <location>
        <begin position="288"/>
        <end position="325"/>
    </location>
</feature>
<dbReference type="PROSITE" id="PS52015">
    <property type="entry name" value="TONB_CTD"/>
    <property type="match status" value="1"/>
</dbReference>
<organism evidence="11">
    <name type="scientific">Tanacetum cinerariifolium</name>
    <name type="common">Dalmatian daisy</name>
    <name type="synonym">Chrysanthemum cinerariifolium</name>
    <dbReference type="NCBI Taxonomy" id="118510"/>
    <lineage>
        <taxon>Eukaryota</taxon>
        <taxon>Viridiplantae</taxon>
        <taxon>Streptophyta</taxon>
        <taxon>Embryophyta</taxon>
        <taxon>Tracheophyta</taxon>
        <taxon>Spermatophyta</taxon>
        <taxon>Magnoliopsida</taxon>
        <taxon>eudicotyledons</taxon>
        <taxon>Gunneridae</taxon>
        <taxon>Pentapetalae</taxon>
        <taxon>asterids</taxon>
        <taxon>campanulids</taxon>
        <taxon>Asterales</taxon>
        <taxon>Asteraceae</taxon>
        <taxon>Asteroideae</taxon>
        <taxon>Anthemideae</taxon>
        <taxon>Anthemidinae</taxon>
        <taxon>Tanacetum</taxon>
    </lineage>
</organism>
<dbReference type="InterPro" id="IPR037682">
    <property type="entry name" value="TonB_C"/>
</dbReference>
<dbReference type="SUPFAM" id="SSF48452">
    <property type="entry name" value="TPR-like"/>
    <property type="match status" value="1"/>
</dbReference>
<proteinExistence type="predicted"/>
<evidence type="ECO:0000256" key="1">
    <source>
        <dbReference type="ARBA" id="ARBA00004162"/>
    </source>
</evidence>